<name>A0ABS0SEK5_9HYPH</name>
<dbReference type="InterPro" id="IPR036390">
    <property type="entry name" value="WH_DNA-bd_sf"/>
</dbReference>
<evidence type="ECO:0000259" key="5">
    <source>
        <dbReference type="PROSITE" id="PS50931"/>
    </source>
</evidence>
<dbReference type="InterPro" id="IPR000847">
    <property type="entry name" value="LysR_HTH_N"/>
</dbReference>
<keyword evidence="7" id="KW-1185">Reference proteome</keyword>
<dbReference type="PRINTS" id="PR00039">
    <property type="entry name" value="HTHLYSR"/>
</dbReference>
<dbReference type="SUPFAM" id="SSF53850">
    <property type="entry name" value="Periplasmic binding protein-like II"/>
    <property type="match status" value="1"/>
</dbReference>
<dbReference type="PROSITE" id="PS50931">
    <property type="entry name" value="HTH_LYSR"/>
    <property type="match status" value="1"/>
</dbReference>
<keyword evidence="4" id="KW-0804">Transcription</keyword>
<gene>
    <name evidence="6" type="ORF">IOD40_13450</name>
</gene>
<comment type="similarity">
    <text evidence="1">Belongs to the LysR transcriptional regulatory family.</text>
</comment>
<dbReference type="PANTHER" id="PTHR30126">
    <property type="entry name" value="HTH-TYPE TRANSCRIPTIONAL REGULATOR"/>
    <property type="match status" value="1"/>
</dbReference>
<feature type="domain" description="HTH lysR-type" evidence="5">
    <location>
        <begin position="1"/>
        <end position="58"/>
    </location>
</feature>
<dbReference type="RefSeq" id="WP_198477088.1">
    <property type="nucleotide sequence ID" value="NZ_JADGMQ010000009.1"/>
</dbReference>
<dbReference type="PANTHER" id="PTHR30126:SF39">
    <property type="entry name" value="HTH-TYPE TRANSCRIPTIONAL REGULATOR CYSL"/>
    <property type="match status" value="1"/>
</dbReference>
<evidence type="ECO:0000256" key="3">
    <source>
        <dbReference type="ARBA" id="ARBA00023125"/>
    </source>
</evidence>
<dbReference type="InterPro" id="IPR005119">
    <property type="entry name" value="LysR_subst-bd"/>
</dbReference>
<evidence type="ECO:0000256" key="1">
    <source>
        <dbReference type="ARBA" id="ARBA00009437"/>
    </source>
</evidence>
<accession>A0ABS0SEK5</accession>
<evidence type="ECO:0000256" key="2">
    <source>
        <dbReference type="ARBA" id="ARBA00023015"/>
    </source>
</evidence>
<proteinExistence type="inferred from homology"/>
<dbReference type="Proteomes" id="UP000601789">
    <property type="component" value="Unassembled WGS sequence"/>
</dbReference>
<organism evidence="6 7">
    <name type="scientific">Aquamicrobium zhengzhouense</name>
    <dbReference type="NCBI Taxonomy" id="2781738"/>
    <lineage>
        <taxon>Bacteria</taxon>
        <taxon>Pseudomonadati</taxon>
        <taxon>Pseudomonadota</taxon>
        <taxon>Alphaproteobacteria</taxon>
        <taxon>Hyphomicrobiales</taxon>
        <taxon>Phyllobacteriaceae</taxon>
        <taxon>Aquamicrobium</taxon>
    </lineage>
</organism>
<protein>
    <submittedName>
        <fullName evidence="6">LysR family transcriptional regulator</fullName>
    </submittedName>
</protein>
<dbReference type="Gene3D" id="3.40.190.290">
    <property type="match status" value="1"/>
</dbReference>
<evidence type="ECO:0000313" key="6">
    <source>
        <dbReference type="EMBL" id="MBI1621661.1"/>
    </source>
</evidence>
<dbReference type="Pfam" id="PF03466">
    <property type="entry name" value="LysR_substrate"/>
    <property type="match status" value="1"/>
</dbReference>
<dbReference type="EMBL" id="JADGMQ010000009">
    <property type="protein sequence ID" value="MBI1621661.1"/>
    <property type="molecule type" value="Genomic_DNA"/>
</dbReference>
<dbReference type="SUPFAM" id="SSF46785">
    <property type="entry name" value="Winged helix' DNA-binding domain"/>
    <property type="match status" value="1"/>
</dbReference>
<sequence length="293" mass="31919">MTLEQLRIFVAVAELQHVTRAAERLHLTQSSVSSAISTIEERHQVKLFNRVGRRIELTAEGTHFLDSARAVLAEMRSAEATLDDLSHVRRGTLSIFASQTIASFWLPPLLVGYRAKFPNINLKVAIGNTAECTSAVSEGHAELGFIEGEIDLPALYMSAVARDKLVVVVCRDHWWAKAPPKTLAQLLQTDWALREPGSGTRSSFEGALHAKGVEPRDLNVVLELPSNEALCTAVGVSNLATAVSVSAACAGIESGRLVALPLDIGQRAYRLIRHKERRLSRSAQAFLNTLPEG</sequence>
<reference evidence="6 7" key="1">
    <citation type="submission" date="2020-10" db="EMBL/GenBank/DDBJ databases">
        <title>Aquamicrobium zhengzhouensis sp. nov., a exopolysaccharide producing bacterium isolated from farmland soil.</title>
        <authorList>
            <person name="Wang X."/>
        </authorList>
    </citation>
    <scope>NUCLEOTIDE SEQUENCE [LARGE SCALE GENOMIC DNA]</scope>
    <source>
        <strain evidence="7">cd-1</strain>
    </source>
</reference>
<dbReference type="Pfam" id="PF00126">
    <property type="entry name" value="HTH_1"/>
    <property type="match status" value="1"/>
</dbReference>
<comment type="caution">
    <text evidence="6">The sequence shown here is derived from an EMBL/GenBank/DDBJ whole genome shotgun (WGS) entry which is preliminary data.</text>
</comment>
<dbReference type="Gene3D" id="1.10.10.10">
    <property type="entry name" value="Winged helix-like DNA-binding domain superfamily/Winged helix DNA-binding domain"/>
    <property type="match status" value="1"/>
</dbReference>
<dbReference type="InterPro" id="IPR036388">
    <property type="entry name" value="WH-like_DNA-bd_sf"/>
</dbReference>
<evidence type="ECO:0000256" key="4">
    <source>
        <dbReference type="ARBA" id="ARBA00023163"/>
    </source>
</evidence>
<evidence type="ECO:0000313" key="7">
    <source>
        <dbReference type="Proteomes" id="UP000601789"/>
    </source>
</evidence>
<keyword evidence="2" id="KW-0805">Transcription regulation</keyword>
<keyword evidence="3" id="KW-0238">DNA-binding</keyword>